<dbReference type="EMBL" id="BAAAPO010000032">
    <property type="protein sequence ID" value="GAA1795446.1"/>
    <property type="molecule type" value="Genomic_DNA"/>
</dbReference>
<evidence type="ECO:0000313" key="3">
    <source>
        <dbReference type="Proteomes" id="UP001499938"/>
    </source>
</evidence>
<feature type="transmembrane region" description="Helical" evidence="1">
    <location>
        <begin position="47"/>
        <end position="73"/>
    </location>
</feature>
<evidence type="ECO:0000313" key="2">
    <source>
        <dbReference type="EMBL" id="GAA1795446.1"/>
    </source>
</evidence>
<keyword evidence="1" id="KW-1133">Transmembrane helix</keyword>
<protein>
    <submittedName>
        <fullName evidence="2">Uncharacterized protein</fullName>
    </submittedName>
</protein>
<comment type="caution">
    <text evidence="2">The sequence shown here is derived from an EMBL/GenBank/DDBJ whole genome shotgun (WGS) entry which is preliminary data.</text>
</comment>
<name>A0ABP4XZ57_9MICO</name>
<keyword evidence="1" id="KW-0472">Membrane</keyword>
<proteinExistence type="predicted"/>
<sequence length="88" mass="9960">MSYIAGHPPKVERSYWPPALQFALAVGLLGLGRWADLHAPHARATDQWAFNSLALCCYLLGLLFLPFALAALVKVIRNRRKDFEIVRR</sequence>
<feature type="transmembrane region" description="Helical" evidence="1">
    <location>
        <begin position="15"/>
        <end position="35"/>
    </location>
</feature>
<dbReference type="Proteomes" id="UP001499938">
    <property type="component" value="Unassembled WGS sequence"/>
</dbReference>
<dbReference type="RefSeq" id="WP_344084328.1">
    <property type="nucleotide sequence ID" value="NZ_BAAAPO010000032.1"/>
</dbReference>
<keyword evidence="3" id="KW-1185">Reference proteome</keyword>
<evidence type="ECO:0000256" key="1">
    <source>
        <dbReference type="SAM" id="Phobius"/>
    </source>
</evidence>
<reference evidence="3" key="1">
    <citation type="journal article" date="2019" name="Int. J. Syst. Evol. Microbiol.">
        <title>The Global Catalogue of Microorganisms (GCM) 10K type strain sequencing project: providing services to taxonomists for standard genome sequencing and annotation.</title>
        <authorList>
            <consortium name="The Broad Institute Genomics Platform"/>
            <consortium name="The Broad Institute Genome Sequencing Center for Infectious Disease"/>
            <person name="Wu L."/>
            <person name="Ma J."/>
        </authorList>
    </citation>
    <scope>NUCLEOTIDE SEQUENCE [LARGE SCALE GENOMIC DNA]</scope>
    <source>
        <strain evidence="3">JCM 15592</strain>
    </source>
</reference>
<gene>
    <name evidence="2" type="ORF">GCM10009811_19750</name>
</gene>
<accession>A0ABP4XZ57</accession>
<organism evidence="2 3">
    <name type="scientific">Nostocoides veronense</name>
    <dbReference type="NCBI Taxonomy" id="330836"/>
    <lineage>
        <taxon>Bacteria</taxon>
        <taxon>Bacillati</taxon>
        <taxon>Actinomycetota</taxon>
        <taxon>Actinomycetes</taxon>
        <taxon>Micrococcales</taxon>
        <taxon>Intrasporangiaceae</taxon>
        <taxon>Nostocoides</taxon>
    </lineage>
</organism>
<keyword evidence="1" id="KW-0812">Transmembrane</keyword>